<protein>
    <submittedName>
        <fullName evidence="9">RagB/SusD family nutrient uptake outer membrane protein</fullName>
    </submittedName>
</protein>
<keyword evidence="5" id="KW-0998">Cell outer membrane</keyword>
<dbReference type="SUPFAM" id="SSF48452">
    <property type="entry name" value="TPR-like"/>
    <property type="match status" value="1"/>
</dbReference>
<comment type="subcellular location">
    <subcellularLocation>
        <location evidence="1">Cell outer membrane</location>
    </subcellularLocation>
</comment>
<dbReference type="InterPro" id="IPR012944">
    <property type="entry name" value="SusD_RagB_dom"/>
</dbReference>
<dbReference type="InterPro" id="IPR011990">
    <property type="entry name" value="TPR-like_helical_dom_sf"/>
</dbReference>
<evidence type="ECO:0000256" key="1">
    <source>
        <dbReference type="ARBA" id="ARBA00004442"/>
    </source>
</evidence>
<feature type="signal peptide" evidence="6">
    <location>
        <begin position="1"/>
        <end position="19"/>
    </location>
</feature>
<dbReference type="RefSeq" id="WP_194106526.1">
    <property type="nucleotide sequence ID" value="NZ_JADFFM010000001.1"/>
</dbReference>
<feature type="chain" id="PRO_5047406647" evidence="6">
    <location>
        <begin position="20"/>
        <end position="519"/>
    </location>
</feature>
<proteinExistence type="inferred from homology"/>
<reference evidence="9 10" key="1">
    <citation type="submission" date="2020-10" db="EMBL/GenBank/DDBJ databases">
        <title>Mucilaginibacter mali sp. nov., isolated from rhizosphere soil of apple orchard.</title>
        <authorList>
            <person name="Lee J.-S."/>
            <person name="Kim H.S."/>
            <person name="Kim J.-S."/>
        </authorList>
    </citation>
    <scope>NUCLEOTIDE SEQUENCE [LARGE SCALE GENOMIC DNA]</scope>
    <source>
        <strain evidence="9 10">KCTC 23157</strain>
    </source>
</reference>
<evidence type="ECO:0000256" key="4">
    <source>
        <dbReference type="ARBA" id="ARBA00023136"/>
    </source>
</evidence>
<keyword evidence="10" id="KW-1185">Reference proteome</keyword>
<gene>
    <name evidence="9" type="ORF">IRJ18_12465</name>
</gene>
<comment type="similarity">
    <text evidence="2">Belongs to the SusD family.</text>
</comment>
<organism evidence="9 10">
    <name type="scientific">Mucilaginibacter boryungensis</name>
    <dbReference type="NCBI Taxonomy" id="768480"/>
    <lineage>
        <taxon>Bacteria</taxon>
        <taxon>Pseudomonadati</taxon>
        <taxon>Bacteroidota</taxon>
        <taxon>Sphingobacteriia</taxon>
        <taxon>Sphingobacteriales</taxon>
        <taxon>Sphingobacteriaceae</taxon>
        <taxon>Mucilaginibacter</taxon>
    </lineage>
</organism>
<dbReference type="PROSITE" id="PS51257">
    <property type="entry name" value="PROKAR_LIPOPROTEIN"/>
    <property type="match status" value="1"/>
</dbReference>
<dbReference type="EMBL" id="JADFFM010000001">
    <property type="protein sequence ID" value="MBE9667177.1"/>
    <property type="molecule type" value="Genomic_DNA"/>
</dbReference>
<evidence type="ECO:0000259" key="7">
    <source>
        <dbReference type="Pfam" id="PF07980"/>
    </source>
</evidence>
<evidence type="ECO:0000256" key="2">
    <source>
        <dbReference type="ARBA" id="ARBA00006275"/>
    </source>
</evidence>
<keyword evidence="4" id="KW-0472">Membrane</keyword>
<feature type="domain" description="SusD-like N-terminal" evidence="8">
    <location>
        <begin position="55"/>
        <end position="203"/>
    </location>
</feature>
<evidence type="ECO:0000256" key="5">
    <source>
        <dbReference type="ARBA" id="ARBA00023237"/>
    </source>
</evidence>
<accession>A0ABR9XIZ5</accession>
<comment type="caution">
    <text evidence="9">The sequence shown here is derived from an EMBL/GenBank/DDBJ whole genome shotgun (WGS) entry which is preliminary data.</text>
</comment>
<dbReference type="Pfam" id="PF07980">
    <property type="entry name" value="SusD_RagB"/>
    <property type="match status" value="1"/>
</dbReference>
<evidence type="ECO:0000313" key="9">
    <source>
        <dbReference type="EMBL" id="MBE9667177.1"/>
    </source>
</evidence>
<sequence>MKKTYILLSMLLLTTSACKKSFIDLNPLDTPSPDTYYQTDAQLKLAMAGAYVPMRDLLVNDYFTSEMRSDNSHYQPIPNNRGTANVYRENVSDWNNDANNDYVNAVYYHCYNTIARCNTIIDRIPLANAASTAVKASVDGQAKFLRAWNYFKLVRLFGGVPLSLHEVKKAEDAYLPRATVDQVYTQIVKDANDAISELLPPAKFPQTGEATKGSATMLLADIDVTLKKYAEAETLLNTLPAMGYGLNTNYTDAFLTTNKNSKESLFEIQYLEGTAVGTQPSNFFYQFFPRTTTTTVVTGAPATNTTSTGGWNSPSFDLISTYETGDKRLDATIGIAEGAYDASYYLVISANKSVVGYTPAAGKVGVPYVKKYLHPPFTTTNNTNDNWPIYRYSEALLLLAEAQNEQGKSPLTALNAVRARAFGDALHNITATDQATLRDIILHERRVELAFENKRFHDLQRSSKGLAIMQAYAAKAKTTYTFLPASAFDIQPYKFLFPIPKPEIDLNPSQLVQNPGYAF</sequence>
<evidence type="ECO:0000256" key="6">
    <source>
        <dbReference type="SAM" id="SignalP"/>
    </source>
</evidence>
<dbReference type="Gene3D" id="1.25.40.390">
    <property type="match status" value="1"/>
</dbReference>
<dbReference type="Proteomes" id="UP000632774">
    <property type="component" value="Unassembled WGS sequence"/>
</dbReference>
<name>A0ABR9XIZ5_9SPHI</name>
<evidence type="ECO:0000313" key="10">
    <source>
        <dbReference type="Proteomes" id="UP000632774"/>
    </source>
</evidence>
<dbReference type="InterPro" id="IPR033985">
    <property type="entry name" value="SusD-like_N"/>
</dbReference>
<keyword evidence="3 6" id="KW-0732">Signal</keyword>
<evidence type="ECO:0000259" key="8">
    <source>
        <dbReference type="Pfam" id="PF14322"/>
    </source>
</evidence>
<feature type="domain" description="RagB/SusD" evidence="7">
    <location>
        <begin position="313"/>
        <end position="517"/>
    </location>
</feature>
<evidence type="ECO:0000256" key="3">
    <source>
        <dbReference type="ARBA" id="ARBA00022729"/>
    </source>
</evidence>
<dbReference type="CDD" id="cd08977">
    <property type="entry name" value="SusD"/>
    <property type="match status" value="1"/>
</dbReference>
<dbReference type="Pfam" id="PF14322">
    <property type="entry name" value="SusD-like_3"/>
    <property type="match status" value="1"/>
</dbReference>